<keyword evidence="6 7" id="KW-0012">Acyltransferase</keyword>
<evidence type="ECO:0000256" key="6">
    <source>
        <dbReference type="ARBA" id="ARBA00023315"/>
    </source>
</evidence>
<evidence type="ECO:0000256" key="3">
    <source>
        <dbReference type="ARBA" id="ARBA00022692"/>
    </source>
</evidence>
<evidence type="ECO:0000256" key="7">
    <source>
        <dbReference type="RuleBase" id="RU079119"/>
    </source>
</evidence>
<name>A0A7S4VEC9_9DINO</name>
<dbReference type="PANTHER" id="PTHR22883">
    <property type="entry name" value="ZINC FINGER DHHC DOMAIN CONTAINING PROTEIN"/>
    <property type="match status" value="1"/>
</dbReference>
<evidence type="ECO:0000256" key="5">
    <source>
        <dbReference type="ARBA" id="ARBA00023136"/>
    </source>
</evidence>
<keyword evidence="5 7" id="KW-0472">Membrane</keyword>
<reference evidence="9" key="1">
    <citation type="submission" date="2021-01" db="EMBL/GenBank/DDBJ databases">
        <authorList>
            <person name="Corre E."/>
            <person name="Pelletier E."/>
            <person name="Niang G."/>
            <person name="Scheremetjew M."/>
            <person name="Finn R."/>
            <person name="Kale V."/>
            <person name="Holt S."/>
            <person name="Cochrane G."/>
            <person name="Meng A."/>
            <person name="Brown T."/>
            <person name="Cohen L."/>
        </authorList>
    </citation>
    <scope>NUCLEOTIDE SEQUENCE</scope>
    <source>
        <strain evidence="9">CCMP3105</strain>
    </source>
</reference>
<dbReference type="InterPro" id="IPR039859">
    <property type="entry name" value="PFA4/ZDH16/20/ERF2-like"/>
</dbReference>
<feature type="transmembrane region" description="Helical" evidence="7">
    <location>
        <begin position="236"/>
        <end position="261"/>
    </location>
</feature>
<comment type="domain">
    <text evidence="7">The DHHC domain is required for palmitoyltransferase activity.</text>
</comment>
<evidence type="ECO:0000256" key="4">
    <source>
        <dbReference type="ARBA" id="ARBA00022989"/>
    </source>
</evidence>
<gene>
    <name evidence="9" type="ORF">AMON00008_LOCUS47704</name>
</gene>
<keyword evidence="3 7" id="KW-0812">Transmembrane</keyword>
<keyword evidence="2 7" id="KW-0808">Transferase</keyword>
<dbReference type="Pfam" id="PF01529">
    <property type="entry name" value="DHHC"/>
    <property type="match status" value="1"/>
</dbReference>
<accession>A0A7S4VEC9</accession>
<dbReference type="GO" id="GO:0005794">
    <property type="term" value="C:Golgi apparatus"/>
    <property type="evidence" value="ECO:0007669"/>
    <property type="project" value="TreeGrafter"/>
</dbReference>
<evidence type="ECO:0000256" key="2">
    <source>
        <dbReference type="ARBA" id="ARBA00022679"/>
    </source>
</evidence>
<dbReference type="GO" id="GO:0016020">
    <property type="term" value="C:membrane"/>
    <property type="evidence" value="ECO:0007669"/>
    <property type="project" value="UniProtKB-SubCell"/>
</dbReference>
<proteinExistence type="inferred from homology"/>
<feature type="transmembrane region" description="Helical" evidence="7">
    <location>
        <begin position="51"/>
        <end position="73"/>
    </location>
</feature>
<comment type="catalytic activity">
    <reaction evidence="7">
        <text>L-cysteinyl-[protein] + hexadecanoyl-CoA = S-hexadecanoyl-L-cysteinyl-[protein] + CoA</text>
        <dbReference type="Rhea" id="RHEA:36683"/>
        <dbReference type="Rhea" id="RHEA-COMP:10131"/>
        <dbReference type="Rhea" id="RHEA-COMP:11032"/>
        <dbReference type="ChEBI" id="CHEBI:29950"/>
        <dbReference type="ChEBI" id="CHEBI:57287"/>
        <dbReference type="ChEBI" id="CHEBI:57379"/>
        <dbReference type="ChEBI" id="CHEBI:74151"/>
        <dbReference type="EC" id="2.3.1.225"/>
    </reaction>
</comment>
<dbReference type="GO" id="GO:0005783">
    <property type="term" value="C:endoplasmic reticulum"/>
    <property type="evidence" value="ECO:0007669"/>
    <property type="project" value="TreeGrafter"/>
</dbReference>
<sequence length="316" mass="34507">MVRPSRSWPVRQLDGSLRRLKAWASVVLRRPRPEKLSPAARRRRELLATSLGPVFTALLSAGLVAFYCLVFFQGLEPRRAGGLKASAAGCGAAAVLAALLCHVVDPGTPRQDPRDPGPAEGSDDGRIRARTLADGRAWEQKFCRECRLWRPHRCGHCRYCRRCVLRLDHHCVFVGTCVGERNMRFFAAFLLCAGAAFLHGVVGATRCMGSAACWSTHDALDSVLGPTVGYCVHQLYVFYGISCLAMGGCALTTAGLVYVAVMLADVDLHRRGGWRGAVAELRKLWACPGLRIYCRGPVARRVPLSQRALVDDPGLP</sequence>
<dbReference type="GO" id="GO:0006612">
    <property type="term" value="P:protein targeting to membrane"/>
    <property type="evidence" value="ECO:0007669"/>
    <property type="project" value="TreeGrafter"/>
</dbReference>
<keyword evidence="4 7" id="KW-1133">Transmembrane helix</keyword>
<evidence type="ECO:0000313" key="9">
    <source>
        <dbReference type="EMBL" id="CAE4640284.1"/>
    </source>
</evidence>
<evidence type="ECO:0000256" key="1">
    <source>
        <dbReference type="ARBA" id="ARBA00004141"/>
    </source>
</evidence>
<dbReference type="EMBL" id="HBNR01067463">
    <property type="protein sequence ID" value="CAE4640284.1"/>
    <property type="molecule type" value="Transcribed_RNA"/>
</dbReference>
<feature type="transmembrane region" description="Helical" evidence="7">
    <location>
        <begin position="185"/>
        <end position="202"/>
    </location>
</feature>
<comment type="subcellular location">
    <subcellularLocation>
        <location evidence="1">Membrane</location>
        <topology evidence="1">Multi-pass membrane protein</topology>
    </subcellularLocation>
</comment>
<dbReference type="GO" id="GO:0019706">
    <property type="term" value="F:protein-cysteine S-palmitoyltransferase activity"/>
    <property type="evidence" value="ECO:0007669"/>
    <property type="project" value="UniProtKB-EC"/>
</dbReference>
<feature type="transmembrane region" description="Helical" evidence="7">
    <location>
        <begin position="85"/>
        <end position="104"/>
    </location>
</feature>
<dbReference type="AlphaFoldDB" id="A0A7S4VEC9"/>
<dbReference type="PROSITE" id="PS50216">
    <property type="entry name" value="DHHC"/>
    <property type="match status" value="1"/>
</dbReference>
<dbReference type="InterPro" id="IPR001594">
    <property type="entry name" value="Palmitoyltrfase_DHHC"/>
</dbReference>
<dbReference type="EC" id="2.3.1.225" evidence="7"/>
<comment type="similarity">
    <text evidence="7">Belongs to the DHHC palmitoyltransferase family.</text>
</comment>
<feature type="domain" description="Palmitoyltransferase DHHC" evidence="8">
    <location>
        <begin position="139"/>
        <end position="230"/>
    </location>
</feature>
<protein>
    <recommendedName>
        <fullName evidence="7">Palmitoyltransferase</fullName>
        <ecNumber evidence="7">2.3.1.225</ecNumber>
    </recommendedName>
</protein>
<organism evidence="9">
    <name type="scientific">Alexandrium monilatum</name>
    <dbReference type="NCBI Taxonomy" id="311494"/>
    <lineage>
        <taxon>Eukaryota</taxon>
        <taxon>Sar</taxon>
        <taxon>Alveolata</taxon>
        <taxon>Dinophyceae</taxon>
        <taxon>Gonyaulacales</taxon>
        <taxon>Pyrocystaceae</taxon>
        <taxon>Alexandrium</taxon>
    </lineage>
</organism>
<evidence type="ECO:0000259" key="8">
    <source>
        <dbReference type="Pfam" id="PF01529"/>
    </source>
</evidence>